<keyword evidence="1" id="KW-0472">Membrane</keyword>
<accession>A0A0V1ANV2</accession>
<gene>
    <name evidence="2" type="ORF">T01_5801</name>
</gene>
<sequence length="258" mass="29679">LKTHLSDKHYLSKKRLRGWYIRMYSNIECNVSQDSVEQLKNSVPSSHVRRERKETIEQLNILYLPITFGVSEKRLRGICSDDFKRKSSEEQNCSKSTRTELLNLCHSLFVAFRRVYHELLEKDAALQNVEDPHMRAELESKFEEESASTKRHTIGVMGLIGKLFVWKMITLIILCEGFMIRVLYVVTGYCLLAHAARASAASQLKFIILELIISTARNKTVFLFIAKSVRVFFKKALVAVGTHWPGCPAPLVHWSDFS</sequence>
<evidence type="ECO:0000313" key="3">
    <source>
        <dbReference type="Proteomes" id="UP000054776"/>
    </source>
</evidence>
<feature type="non-terminal residue" evidence="2">
    <location>
        <position position="258"/>
    </location>
</feature>
<dbReference type="SUPFAM" id="SSF48371">
    <property type="entry name" value="ARM repeat"/>
    <property type="match status" value="1"/>
</dbReference>
<dbReference type="InParanoid" id="A0A0V1ANV2"/>
<dbReference type="Proteomes" id="UP000054776">
    <property type="component" value="Unassembled WGS sequence"/>
</dbReference>
<organism evidence="2 3">
    <name type="scientific">Trichinella spiralis</name>
    <name type="common">Trichina worm</name>
    <dbReference type="NCBI Taxonomy" id="6334"/>
    <lineage>
        <taxon>Eukaryota</taxon>
        <taxon>Metazoa</taxon>
        <taxon>Ecdysozoa</taxon>
        <taxon>Nematoda</taxon>
        <taxon>Enoplea</taxon>
        <taxon>Dorylaimia</taxon>
        <taxon>Trichinellida</taxon>
        <taxon>Trichinellidae</taxon>
        <taxon>Trichinella</taxon>
    </lineage>
</organism>
<comment type="caution">
    <text evidence="2">The sequence shown here is derived from an EMBL/GenBank/DDBJ whole genome shotgun (WGS) entry which is preliminary data.</text>
</comment>
<name>A0A0V1ANV2_TRISP</name>
<evidence type="ECO:0000313" key="2">
    <source>
        <dbReference type="EMBL" id="KRY26350.1"/>
    </source>
</evidence>
<keyword evidence="1" id="KW-1133">Transmembrane helix</keyword>
<evidence type="ECO:0000256" key="1">
    <source>
        <dbReference type="SAM" id="Phobius"/>
    </source>
</evidence>
<proteinExistence type="predicted"/>
<dbReference type="Gene3D" id="1.25.40.180">
    <property type="match status" value="1"/>
</dbReference>
<dbReference type="InterPro" id="IPR016024">
    <property type="entry name" value="ARM-type_fold"/>
</dbReference>
<dbReference type="EMBL" id="JYDH01000467">
    <property type="protein sequence ID" value="KRY26350.1"/>
    <property type="molecule type" value="Genomic_DNA"/>
</dbReference>
<reference evidence="2 3" key="1">
    <citation type="submission" date="2015-01" db="EMBL/GenBank/DDBJ databases">
        <title>Evolution of Trichinella species and genotypes.</title>
        <authorList>
            <person name="Korhonen P.K."/>
            <person name="Edoardo P."/>
            <person name="Giuseppe L.R."/>
            <person name="Gasser R.B."/>
        </authorList>
    </citation>
    <scope>NUCLEOTIDE SEQUENCE [LARGE SCALE GENOMIC DNA]</scope>
    <source>
        <strain evidence="2">ISS3</strain>
    </source>
</reference>
<protein>
    <submittedName>
        <fullName evidence="2">Uncharacterized protein</fullName>
    </submittedName>
</protein>
<keyword evidence="1" id="KW-0812">Transmembrane</keyword>
<keyword evidence="3" id="KW-1185">Reference proteome</keyword>
<feature type="transmembrane region" description="Helical" evidence="1">
    <location>
        <begin position="164"/>
        <end position="186"/>
    </location>
</feature>
<feature type="non-terminal residue" evidence="2">
    <location>
        <position position="1"/>
    </location>
</feature>
<dbReference type="AlphaFoldDB" id="A0A0V1ANV2"/>